<keyword evidence="1" id="KW-1133">Transmembrane helix</keyword>
<reference evidence="2 3" key="1">
    <citation type="submission" date="2010-06" db="EMBL/GenBank/DDBJ databases">
        <title>Complete sequence of chromosome of Nitrosococcus watsoni C-113.</title>
        <authorList>
            <consortium name="US DOE Joint Genome Institute"/>
            <person name="Lucas S."/>
            <person name="Copeland A."/>
            <person name="Lapidus A."/>
            <person name="Cheng J.-F."/>
            <person name="Bruce D."/>
            <person name="Goodwin L."/>
            <person name="Pitluck S."/>
            <person name="Malfatti S.A."/>
            <person name="Chain P.S.G."/>
            <person name="Land M."/>
            <person name="Hauser L."/>
            <person name="Kyrpides N."/>
            <person name="Ivanova N."/>
            <person name="Cambell M.A."/>
            <person name="Heidelberg J.F."/>
            <person name="Klotz M.G."/>
            <person name="Woyke T."/>
        </authorList>
    </citation>
    <scope>NUCLEOTIDE SEQUENCE [LARGE SCALE GENOMIC DNA]</scope>
    <source>
        <strain evidence="2 3">C-113</strain>
    </source>
</reference>
<dbReference type="eggNOG" id="COG3247">
    <property type="taxonomic scope" value="Bacteria"/>
</dbReference>
<proteinExistence type="predicted"/>
<keyword evidence="3" id="KW-1185">Reference proteome</keyword>
<dbReference type="RefSeq" id="WP_013220241.1">
    <property type="nucleotide sequence ID" value="NC_014315.1"/>
</dbReference>
<dbReference type="EMBL" id="CP002086">
    <property type="protein sequence ID" value="ADJ28141.1"/>
    <property type="molecule type" value="Genomic_DNA"/>
</dbReference>
<dbReference type="HOGENOM" id="CLU_2845392_0_0_6"/>
<dbReference type="KEGG" id="nwa:Nwat_1209"/>
<protein>
    <submittedName>
        <fullName evidence="2">Uncharacterized protein</fullName>
    </submittedName>
</protein>
<evidence type="ECO:0000313" key="2">
    <source>
        <dbReference type="EMBL" id="ADJ28141.1"/>
    </source>
</evidence>
<keyword evidence="1" id="KW-0472">Membrane</keyword>
<accession>D8K5G4</accession>
<dbReference type="STRING" id="105559.Nwat_1209"/>
<evidence type="ECO:0000256" key="1">
    <source>
        <dbReference type="SAM" id="Phobius"/>
    </source>
</evidence>
<dbReference type="AlphaFoldDB" id="D8K5G4"/>
<sequence>MTEITSKTFTKERAPEIERVFGDLGKHWGWLLALGILFIVLGTIALGMSVTLTVVTVLFFGVLLG</sequence>
<feature type="transmembrane region" description="Helical" evidence="1">
    <location>
        <begin position="30"/>
        <end position="63"/>
    </location>
</feature>
<evidence type="ECO:0000313" key="3">
    <source>
        <dbReference type="Proteomes" id="UP000000393"/>
    </source>
</evidence>
<dbReference type="Proteomes" id="UP000000393">
    <property type="component" value="Chromosome"/>
</dbReference>
<name>D8K5G4_NITWC</name>
<gene>
    <name evidence="2" type="ordered locus">Nwat_1209</name>
</gene>
<keyword evidence="1" id="KW-0812">Transmembrane</keyword>
<organism evidence="2 3">
    <name type="scientific">Nitrosococcus watsoni (strain C-113)</name>
    <dbReference type="NCBI Taxonomy" id="105559"/>
    <lineage>
        <taxon>Bacteria</taxon>
        <taxon>Pseudomonadati</taxon>
        <taxon>Pseudomonadota</taxon>
        <taxon>Gammaproteobacteria</taxon>
        <taxon>Chromatiales</taxon>
        <taxon>Chromatiaceae</taxon>
        <taxon>Nitrosococcus</taxon>
    </lineage>
</organism>